<dbReference type="Proteomes" id="UP000607311">
    <property type="component" value="Unassembled WGS sequence"/>
</dbReference>
<keyword evidence="2" id="KW-1185">Reference proteome</keyword>
<protein>
    <submittedName>
        <fullName evidence="1">Uncharacterized protein</fullName>
    </submittedName>
</protein>
<sequence length="120" mass="13659">MRPNGEDLATWLRRQLKDDEAAVEREIQTEIGNVLAVGVPITREEFLAQSGGRWHSPLAELDARRRILDLHTGPHECPEWDQTVNESCTGYYGAEGCPTLRLLAVPQDHRPGYRDEWRPA</sequence>
<evidence type="ECO:0000313" key="1">
    <source>
        <dbReference type="EMBL" id="GIJ35010.1"/>
    </source>
</evidence>
<gene>
    <name evidence="1" type="ORF">Vse01_41580</name>
</gene>
<reference evidence="1" key="1">
    <citation type="submission" date="2021-01" db="EMBL/GenBank/DDBJ databases">
        <title>Whole genome shotgun sequence of Verrucosispora sediminis NBRC 107745.</title>
        <authorList>
            <person name="Komaki H."/>
            <person name="Tamura T."/>
        </authorList>
    </citation>
    <scope>NUCLEOTIDE SEQUENCE</scope>
    <source>
        <strain evidence="1">NBRC 107745</strain>
    </source>
</reference>
<dbReference type="EMBL" id="BOPD01000026">
    <property type="protein sequence ID" value="GIJ35010.1"/>
    <property type="molecule type" value="Genomic_DNA"/>
</dbReference>
<dbReference type="OrthoDB" id="4290974at2"/>
<dbReference type="RefSeq" id="WP_139233195.1">
    <property type="nucleotide sequence ID" value="NZ_BOPD01000026.1"/>
</dbReference>
<evidence type="ECO:0000313" key="2">
    <source>
        <dbReference type="Proteomes" id="UP000607311"/>
    </source>
</evidence>
<dbReference type="Pfam" id="PF19730">
    <property type="entry name" value="DUF6221"/>
    <property type="match status" value="1"/>
</dbReference>
<name>A0A9W5UX45_9ACTN</name>
<dbReference type="AlphaFoldDB" id="A0A9W5UX45"/>
<accession>A0A9W5UX45</accession>
<proteinExistence type="predicted"/>
<dbReference type="InterPro" id="IPR046193">
    <property type="entry name" value="DUF6221"/>
</dbReference>
<comment type="caution">
    <text evidence="1">The sequence shown here is derived from an EMBL/GenBank/DDBJ whole genome shotgun (WGS) entry which is preliminary data.</text>
</comment>
<organism evidence="1 2">
    <name type="scientific">Micromonospora sediminimaris</name>
    <dbReference type="NCBI Taxonomy" id="547162"/>
    <lineage>
        <taxon>Bacteria</taxon>
        <taxon>Bacillati</taxon>
        <taxon>Actinomycetota</taxon>
        <taxon>Actinomycetes</taxon>
        <taxon>Micromonosporales</taxon>
        <taxon>Micromonosporaceae</taxon>
        <taxon>Micromonospora</taxon>
    </lineage>
</organism>